<dbReference type="InterPro" id="IPR025532">
    <property type="entry name" value="G6P_1-epimerase"/>
</dbReference>
<dbReference type="Proteomes" id="UP000185999">
    <property type="component" value="Unassembled WGS sequence"/>
</dbReference>
<dbReference type="InterPro" id="IPR014718">
    <property type="entry name" value="GH-type_carb-bd"/>
</dbReference>
<name>A0A1N7L1W7_9GAMM</name>
<dbReference type="GO" id="GO:0030246">
    <property type="term" value="F:carbohydrate binding"/>
    <property type="evidence" value="ECO:0007669"/>
    <property type="project" value="UniProtKB-UniRule"/>
</dbReference>
<sequence>MNEWGAVSIAGQALIDSMDHGCHDVEWQGFPVRLIKQPWGELLISLHGAQVLHFRPANEHPVLWLTAQPKSFPGAIRGGVPLCWPWFADHPADAALPAHGVARTGKWRLEHEQITESGGCWLMTPEASLWPDLALSLRITVGQNGLAISLTTDNVGLQAATLTQALHSYLAISARNSISIEGLEGYAYFDKLQAMAQFNLEGSVDATQEIDRVFNHAESVLLVDHGWQRSLRIGKRYSGSTVVWNPGVSAKGVVDIGLDQVDAFVCIEAANTGCVDPVVLLSGESICLETQFTIEPYVK</sequence>
<evidence type="ECO:0000256" key="2">
    <source>
        <dbReference type="ARBA" id="ARBA00005866"/>
    </source>
</evidence>
<feature type="active site" evidence="5">
    <location>
        <position position="268"/>
    </location>
</feature>
<reference evidence="7" key="1">
    <citation type="submission" date="2017-01" db="EMBL/GenBank/DDBJ databases">
        <authorList>
            <person name="Varghese N."/>
            <person name="Submissions S."/>
        </authorList>
    </citation>
    <scope>NUCLEOTIDE SEQUENCE [LARGE SCALE GENOMIC DNA]</scope>
    <source>
        <strain evidence="7">DSM 22306</strain>
    </source>
</reference>
<keyword evidence="7" id="KW-1185">Reference proteome</keyword>
<dbReference type="PIRSF" id="PIRSF016020">
    <property type="entry name" value="PHexose_mutarotase"/>
    <property type="match status" value="1"/>
</dbReference>
<dbReference type="InterPro" id="IPR008183">
    <property type="entry name" value="Aldose_1/G6P_1-epimerase"/>
</dbReference>
<evidence type="ECO:0000313" key="6">
    <source>
        <dbReference type="EMBL" id="SIS67814.1"/>
    </source>
</evidence>
<dbReference type="PANTHER" id="PTHR11122:SF13">
    <property type="entry name" value="GLUCOSE-6-PHOSPHATE 1-EPIMERASE"/>
    <property type="match status" value="1"/>
</dbReference>
<dbReference type="OrthoDB" id="9790727at2"/>
<dbReference type="Pfam" id="PF01263">
    <property type="entry name" value="Aldose_epim"/>
    <property type="match status" value="1"/>
</dbReference>
<accession>A0A1N7L1W7</accession>
<gene>
    <name evidence="6" type="ORF">SAMN05421760_103158</name>
</gene>
<evidence type="ECO:0000256" key="5">
    <source>
        <dbReference type="PIRSR" id="PIRSR016020-1"/>
    </source>
</evidence>
<protein>
    <recommendedName>
        <fullName evidence="4">Putative glucose-6-phosphate 1-epimerase</fullName>
        <ecNumber evidence="4">5.1.3.15</ecNumber>
    </recommendedName>
</protein>
<comment type="similarity">
    <text evidence="2 4">Belongs to the glucose-6-phosphate 1-epimerase family.</text>
</comment>
<dbReference type="STRING" id="619304.SAMN05421760_103158"/>
<evidence type="ECO:0000256" key="3">
    <source>
        <dbReference type="ARBA" id="ARBA00023235"/>
    </source>
</evidence>
<comment type="catalytic activity">
    <reaction evidence="1">
        <text>alpha-D-glucose 6-phosphate = beta-D-glucose 6-phosphate</text>
        <dbReference type="Rhea" id="RHEA:16249"/>
        <dbReference type="ChEBI" id="CHEBI:58225"/>
        <dbReference type="ChEBI" id="CHEBI:58247"/>
        <dbReference type="EC" id="5.1.3.15"/>
    </reaction>
</comment>
<evidence type="ECO:0000256" key="4">
    <source>
        <dbReference type="PIRNR" id="PIRNR016020"/>
    </source>
</evidence>
<dbReference type="EMBL" id="FTOE01000003">
    <property type="protein sequence ID" value="SIS67814.1"/>
    <property type="molecule type" value="Genomic_DNA"/>
</dbReference>
<dbReference type="PANTHER" id="PTHR11122">
    <property type="entry name" value="APOSPORY-ASSOCIATED PROTEIN C-RELATED"/>
    <property type="match status" value="1"/>
</dbReference>
<dbReference type="EC" id="5.1.3.15" evidence="4"/>
<evidence type="ECO:0000256" key="1">
    <source>
        <dbReference type="ARBA" id="ARBA00001096"/>
    </source>
</evidence>
<dbReference type="GO" id="GO:0005975">
    <property type="term" value="P:carbohydrate metabolic process"/>
    <property type="evidence" value="ECO:0007669"/>
    <property type="project" value="InterPro"/>
</dbReference>
<dbReference type="InterPro" id="IPR011013">
    <property type="entry name" value="Gal_mutarotase_sf_dom"/>
</dbReference>
<evidence type="ECO:0000313" key="7">
    <source>
        <dbReference type="Proteomes" id="UP000185999"/>
    </source>
</evidence>
<dbReference type="RefSeq" id="WP_054342053.1">
    <property type="nucleotide sequence ID" value="NZ_FTOE01000003.1"/>
</dbReference>
<dbReference type="Gene3D" id="2.70.98.10">
    <property type="match status" value="1"/>
</dbReference>
<dbReference type="AlphaFoldDB" id="A0A1N7L1W7"/>
<dbReference type="CDD" id="cd09020">
    <property type="entry name" value="D-hex-6-P-epi_like"/>
    <property type="match status" value="1"/>
</dbReference>
<keyword evidence="3 4" id="KW-0413">Isomerase</keyword>
<proteinExistence type="inferred from homology"/>
<feature type="active site" evidence="5">
    <location>
        <position position="167"/>
    </location>
</feature>
<dbReference type="GO" id="GO:0047938">
    <property type="term" value="F:glucose-6-phosphate 1-epimerase activity"/>
    <property type="evidence" value="ECO:0007669"/>
    <property type="project" value="UniProtKB-UniRule"/>
</dbReference>
<organism evidence="6 7">
    <name type="scientific">Neptunomonas antarctica</name>
    <dbReference type="NCBI Taxonomy" id="619304"/>
    <lineage>
        <taxon>Bacteria</taxon>
        <taxon>Pseudomonadati</taxon>
        <taxon>Pseudomonadota</taxon>
        <taxon>Gammaproteobacteria</taxon>
        <taxon>Oceanospirillales</taxon>
        <taxon>Oceanospirillaceae</taxon>
        <taxon>Neptunomonas</taxon>
    </lineage>
</organism>
<dbReference type="SUPFAM" id="SSF74650">
    <property type="entry name" value="Galactose mutarotase-like"/>
    <property type="match status" value="1"/>
</dbReference>